<keyword evidence="2" id="KW-1185">Reference proteome</keyword>
<dbReference type="EMBL" id="JBFOLJ010000004">
    <property type="protein sequence ID" value="KAL2545795.1"/>
    <property type="molecule type" value="Genomic_DNA"/>
</dbReference>
<proteinExistence type="predicted"/>
<dbReference type="AlphaFoldDB" id="A0ABD1WBM6"/>
<dbReference type="Proteomes" id="UP001604277">
    <property type="component" value="Unassembled WGS sequence"/>
</dbReference>
<reference evidence="2" key="1">
    <citation type="submission" date="2024-07" db="EMBL/GenBank/DDBJ databases">
        <title>Two chromosome-level genome assemblies of Korean endemic species Abeliophyllum distichum and Forsythia ovata (Oleaceae).</title>
        <authorList>
            <person name="Jang H."/>
        </authorList>
    </citation>
    <scope>NUCLEOTIDE SEQUENCE [LARGE SCALE GENOMIC DNA]</scope>
</reference>
<gene>
    <name evidence="1" type="ORF">Fot_15028</name>
</gene>
<evidence type="ECO:0000313" key="2">
    <source>
        <dbReference type="Proteomes" id="UP001604277"/>
    </source>
</evidence>
<sequence>MEETAITIQPTKGPALRVGVGKTGEVYPPILQIGGFFADRNPTFLHQKFNPISNTSLSEKFDCKIVPHLHIHRALSSVFAGVLKTVRKTFNDFNKEQVGVEI</sequence>
<organism evidence="1 2">
    <name type="scientific">Forsythia ovata</name>
    <dbReference type="NCBI Taxonomy" id="205694"/>
    <lineage>
        <taxon>Eukaryota</taxon>
        <taxon>Viridiplantae</taxon>
        <taxon>Streptophyta</taxon>
        <taxon>Embryophyta</taxon>
        <taxon>Tracheophyta</taxon>
        <taxon>Spermatophyta</taxon>
        <taxon>Magnoliopsida</taxon>
        <taxon>eudicotyledons</taxon>
        <taxon>Gunneridae</taxon>
        <taxon>Pentapetalae</taxon>
        <taxon>asterids</taxon>
        <taxon>lamiids</taxon>
        <taxon>Lamiales</taxon>
        <taxon>Oleaceae</taxon>
        <taxon>Forsythieae</taxon>
        <taxon>Forsythia</taxon>
    </lineage>
</organism>
<protein>
    <submittedName>
        <fullName evidence="1">Uncharacterized protein</fullName>
    </submittedName>
</protein>
<evidence type="ECO:0000313" key="1">
    <source>
        <dbReference type="EMBL" id="KAL2545795.1"/>
    </source>
</evidence>
<name>A0ABD1WBM6_9LAMI</name>
<accession>A0ABD1WBM6</accession>
<comment type="caution">
    <text evidence="1">The sequence shown here is derived from an EMBL/GenBank/DDBJ whole genome shotgun (WGS) entry which is preliminary data.</text>
</comment>